<dbReference type="AlphaFoldDB" id="A0A1M6KKP2"/>
<gene>
    <name evidence="2" type="ORF">SAMN02745912_00449</name>
</gene>
<organism evidence="2 3">
    <name type="scientific">Paramaledivibacter caminithermalis (strain DSM 15212 / CIP 107654 / DViRD3)</name>
    <name type="common">Clostridium caminithermale</name>
    <dbReference type="NCBI Taxonomy" id="1121301"/>
    <lineage>
        <taxon>Bacteria</taxon>
        <taxon>Bacillati</taxon>
        <taxon>Bacillota</taxon>
        <taxon>Clostridia</taxon>
        <taxon>Peptostreptococcales</taxon>
        <taxon>Caminicellaceae</taxon>
        <taxon>Paramaledivibacter</taxon>
    </lineage>
</organism>
<sequence length="289" mass="34020">MPDFWIHILGGEFVLNSLKDLDWKRMLEDNRKTFNLGCQGPDMFFYNDFLPCIRNKRGPKIGTIMHEKHTKTLFLESIDYLKKNQHRTDFMTLATYFSGFIVHYAIDKNEHPFINARTKNFYEHKLLEMKLDTYFIKKYWDKKVHLISPSSKINIGKKLPSSIIEYYKNIVSRVFNINLEASTINDSYRDYKKVFNIFYSPKNYKRFWLNMLNTFIPMDISIFIYPTDVDNKILTNDEFLEFKSILMKGASEGVKLIELAAAYLKDEIKKAAVESAFHDISFSGKPISG</sequence>
<name>A0A1M6KKP2_PARC5</name>
<dbReference type="Pfam" id="PF00882">
    <property type="entry name" value="Zn_dep_PLPC"/>
    <property type="match status" value="1"/>
</dbReference>
<evidence type="ECO:0000313" key="2">
    <source>
        <dbReference type="EMBL" id="SHJ59499.1"/>
    </source>
</evidence>
<proteinExistence type="predicted"/>
<dbReference type="InterPro" id="IPR029002">
    <property type="entry name" value="PLPC/GPLD1"/>
</dbReference>
<dbReference type="Proteomes" id="UP000184465">
    <property type="component" value="Unassembled WGS sequence"/>
</dbReference>
<dbReference type="STRING" id="1121301.SAMN02745912_00449"/>
<reference evidence="3" key="1">
    <citation type="submission" date="2016-11" db="EMBL/GenBank/DDBJ databases">
        <authorList>
            <person name="Varghese N."/>
            <person name="Submissions S."/>
        </authorList>
    </citation>
    <scope>NUCLEOTIDE SEQUENCE [LARGE SCALE GENOMIC DNA]</scope>
    <source>
        <strain evidence="3">DSM 15212 / CIP 107654 / DViRD3</strain>
    </source>
</reference>
<accession>A0A1M6KKP2</accession>
<dbReference type="EMBL" id="FRAG01000003">
    <property type="protein sequence ID" value="SHJ59499.1"/>
    <property type="molecule type" value="Genomic_DNA"/>
</dbReference>
<evidence type="ECO:0000259" key="1">
    <source>
        <dbReference type="Pfam" id="PF00882"/>
    </source>
</evidence>
<dbReference type="OrthoDB" id="9810528at2"/>
<evidence type="ECO:0000313" key="3">
    <source>
        <dbReference type="Proteomes" id="UP000184465"/>
    </source>
</evidence>
<protein>
    <submittedName>
        <fullName evidence="2">Zinc dependent phospholipase C</fullName>
    </submittedName>
</protein>
<dbReference type="RefSeq" id="WP_073146756.1">
    <property type="nucleotide sequence ID" value="NZ_FRAG01000003.1"/>
</dbReference>
<feature type="domain" description="Phospholipase C/D" evidence="1">
    <location>
        <begin position="7"/>
        <end position="151"/>
    </location>
</feature>
<keyword evidence="3" id="KW-1185">Reference proteome</keyword>